<evidence type="ECO:0000256" key="8">
    <source>
        <dbReference type="ARBA" id="ARBA00023118"/>
    </source>
</evidence>
<keyword evidence="12" id="KW-1185">Reference proteome</keyword>
<evidence type="ECO:0000313" key="11">
    <source>
        <dbReference type="EMBL" id="TFU14827.1"/>
    </source>
</evidence>
<dbReference type="InterPro" id="IPR021127">
    <property type="entry name" value="CRISPR_associated_Cas2"/>
</dbReference>
<dbReference type="Gene3D" id="3.30.70.240">
    <property type="match status" value="1"/>
</dbReference>
<evidence type="ECO:0000313" key="12">
    <source>
        <dbReference type="Proteomes" id="UP000297244"/>
    </source>
</evidence>
<sequence length="90" mass="10442">MRIVVSYDIPDDTRRLKMAALLKSYGERVQLSVFEAELNPYQLKNMLGKIRELMEPEDSVRVYLLGKDWKKRTLTLGRAAPLSFPEDDVI</sequence>
<dbReference type="NCBIfam" id="TIGR01573">
    <property type="entry name" value="cas2"/>
    <property type="match status" value="1"/>
</dbReference>
<dbReference type="PANTHER" id="PTHR34405">
    <property type="entry name" value="CRISPR-ASSOCIATED ENDORIBONUCLEASE CAS2"/>
    <property type="match status" value="1"/>
</dbReference>
<dbReference type="HAMAP" id="MF_01471">
    <property type="entry name" value="Cas2"/>
    <property type="match status" value="1"/>
</dbReference>
<evidence type="ECO:0000256" key="3">
    <source>
        <dbReference type="ARBA" id="ARBA00022722"/>
    </source>
</evidence>
<feature type="binding site" evidence="9">
    <location>
        <position position="8"/>
    </location>
    <ligand>
        <name>Mg(2+)</name>
        <dbReference type="ChEBI" id="CHEBI:18420"/>
        <note>catalytic</note>
    </ligand>
</feature>
<dbReference type="InterPro" id="IPR019199">
    <property type="entry name" value="Virulence_VapD/CRISPR_Cas2"/>
</dbReference>
<evidence type="ECO:0000256" key="2">
    <source>
        <dbReference type="ARBA" id="ARBA00009959"/>
    </source>
</evidence>
<organism evidence="11 12">
    <name type="scientific">Thermus tengchongensis</name>
    <dbReference type="NCBI Taxonomy" id="1214928"/>
    <lineage>
        <taxon>Bacteria</taxon>
        <taxon>Thermotogati</taxon>
        <taxon>Deinococcota</taxon>
        <taxon>Deinococci</taxon>
        <taxon>Thermales</taxon>
        <taxon>Thermaceae</taxon>
        <taxon>Thermus</taxon>
    </lineage>
</organism>
<keyword evidence="6 9" id="KW-0378">Hydrolase</keyword>
<dbReference type="Pfam" id="PF09827">
    <property type="entry name" value="CRISPR_Cas2"/>
    <property type="match status" value="1"/>
</dbReference>
<dbReference type="GO" id="GO:0004519">
    <property type="term" value="F:endonuclease activity"/>
    <property type="evidence" value="ECO:0007669"/>
    <property type="project" value="UniProtKB-KW"/>
</dbReference>
<gene>
    <name evidence="9 11" type="primary">cas2</name>
    <name evidence="11" type="ORF">E0489_11330</name>
</gene>
<evidence type="ECO:0000256" key="4">
    <source>
        <dbReference type="ARBA" id="ARBA00022723"/>
    </source>
</evidence>
<keyword evidence="5 9" id="KW-0255">Endonuclease</keyword>
<comment type="function">
    <text evidence="9">CRISPR (clustered regularly interspaced short palindromic repeat), is an adaptive immune system that provides protection against mobile genetic elements (viruses, transposable elements and conjugative plasmids). CRISPR clusters contain sequences complementary to antecedent mobile elements and target invading nucleic acids. CRISPR clusters are transcribed and processed into CRISPR RNA (crRNA). Functions as a ssRNA-specific endoribonuclease. Involved in the integration of spacer DNA into the CRISPR cassette.</text>
</comment>
<dbReference type="SUPFAM" id="SSF143430">
    <property type="entry name" value="TTP0101/SSO1404-like"/>
    <property type="match status" value="1"/>
</dbReference>
<dbReference type="Proteomes" id="UP000297244">
    <property type="component" value="Unassembled WGS sequence"/>
</dbReference>
<evidence type="ECO:0000256" key="1">
    <source>
        <dbReference type="ARBA" id="ARBA00001946"/>
    </source>
</evidence>
<comment type="similarity">
    <text evidence="2 9 10">Belongs to the CRISPR-associated endoribonuclease Cas2 protein family.</text>
</comment>
<evidence type="ECO:0000256" key="10">
    <source>
        <dbReference type="PIRNR" id="PIRNR032582"/>
    </source>
</evidence>
<dbReference type="CDD" id="cd09725">
    <property type="entry name" value="Cas2_I_II_III"/>
    <property type="match status" value="1"/>
</dbReference>
<keyword evidence="3 9" id="KW-0540">Nuclease</keyword>
<comment type="subunit">
    <text evidence="9">Homodimer, forms a heterotetramer with a Cas1 homodimer.</text>
</comment>
<comment type="cofactor">
    <cofactor evidence="1 9">
        <name>Mg(2+)</name>
        <dbReference type="ChEBI" id="CHEBI:18420"/>
    </cofactor>
</comment>
<dbReference type="EMBL" id="SKBL01000025">
    <property type="protein sequence ID" value="TFU14827.1"/>
    <property type="molecule type" value="Genomic_DNA"/>
</dbReference>
<evidence type="ECO:0000256" key="5">
    <source>
        <dbReference type="ARBA" id="ARBA00022759"/>
    </source>
</evidence>
<dbReference type="EC" id="3.1.-.-" evidence="9"/>
<evidence type="ECO:0000256" key="6">
    <source>
        <dbReference type="ARBA" id="ARBA00022801"/>
    </source>
</evidence>
<reference evidence="11 12" key="1">
    <citation type="submission" date="2019-03" db="EMBL/GenBank/DDBJ databases">
        <title>Thermus tengchongensis species for the arsenic transformation mechanism.</title>
        <authorList>
            <person name="Yuan G.C."/>
        </authorList>
    </citation>
    <scope>NUCLEOTIDE SEQUENCE [LARGE SCALE GENOMIC DNA]</scope>
    <source>
        <strain evidence="11 12">15Y</strain>
    </source>
</reference>
<keyword evidence="4 9" id="KW-0479">Metal-binding</keyword>
<comment type="caution">
    <text evidence="11">The sequence shown here is derived from an EMBL/GenBank/DDBJ whole genome shotgun (WGS) entry which is preliminary data.</text>
</comment>
<evidence type="ECO:0000256" key="7">
    <source>
        <dbReference type="ARBA" id="ARBA00022842"/>
    </source>
</evidence>
<evidence type="ECO:0000256" key="9">
    <source>
        <dbReference type="HAMAP-Rule" id="MF_01471"/>
    </source>
</evidence>
<dbReference type="PIRSF" id="PIRSF032582">
    <property type="entry name" value="Cas2"/>
    <property type="match status" value="1"/>
</dbReference>
<proteinExistence type="inferred from homology"/>
<accession>A0ABY2K3X4</accession>
<dbReference type="PANTHER" id="PTHR34405:SF3">
    <property type="entry name" value="CRISPR-ASSOCIATED ENDORIBONUCLEASE CAS2 3"/>
    <property type="match status" value="1"/>
</dbReference>
<protein>
    <recommendedName>
        <fullName evidence="9">CRISPR-associated endoribonuclease Cas2</fullName>
        <ecNumber evidence="9">3.1.-.-</ecNumber>
    </recommendedName>
</protein>
<keyword evidence="8 9" id="KW-0051">Antiviral defense</keyword>
<name>A0ABY2K3X4_9DEIN</name>
<keyword evidence="7 9" id="KW-0460">Magnesium</keyword>